<dbReference type="AlphaFoldDB" id="A0A814MZD3"/>
<keyword evidence="5" id="KW-1185">Reference proteome</keyword>
<gene>
    <name evidence="1" type="ORF">GPM918_LOCUS17881</name>
    <name evidence="2" type="ORF">OVA965_LOCUS34224</name>
    <name evidence="3" type="ORF">SRO942_LOCUS17878</name>
    <name evidence="4" type="ORF">TMI583_LOCUS35137</name>
</gene>
<dbReference type="EMBL" id="CAJOBA010050284">
    <property type="protein sequence ID" value="CAF4232848.1"/>
    <property type="molecule type" value="Genomic_DNA"/>
</dbReference>
<comment type="caution">
    <text evidence="1">The sequence shown here is derived from an EMBL/GenBank/DDBJ whole genome shotgun (WGS) entry which is preliminary data.</text>
</comment>
<evidence type="ECO:0000313" key="4">
    <source>
        <dbReference type="EMBL" id="CAF4232848.1"/>
    </source>
</evidence>
<evidence type="ECO:0000313" key="2">
    <source>
        <dbReference type="EMBL" id="CAF1435516.1"/>
    </source>
</evidence>
<evidence type="ECO:0000313" key="1">
    <source>
        <dbReference type="EMBL" id="CAF1083340.1"/>
    </source>
</evidence>
<evidence type="ECO:0000313" key="5">
    <source>
        <dbReference type="Proteomes" id="UP000663829"/>
    </source>
</evidence>
<dbReference type="EMBL" id="CAJNOQ010005027">
    <property type="protein sequence ID" value="CAF1083340.1"/>
    <property type="molecule type" value="Genomic_DNA"/>
</dbReference>
<reference evidence="1" key="1">
    <citation type="submission" date="2021-02" db="EMBL/GenBank/DDBJ databases">
        <authorList>
            <person name="Nowell W R."/>
        </authorList>
    </citation>
    <scope>NUCLEOTIDE SEQUENCE</scope>
</reference>
<organism evidence="1 5">
    <name type="scientific">Didymodactylos carnosus</name>
    <dbReference type="NCBI Taxonomy" id="1234261"/>
    <lineage>
        <taxon>Eukaryota</taxon>
        <taxon>Metazoa</taxon>
        <taxon>Spiralia</taxon>
        <taxon>Gnathifera</taxon>
        <taxon>Rotifera</taxon>
        <taxon>Eurotatoria</taxon>
        <taxon>Bdelloidea</taxon>
        <taxon>Philodinida</taxon>
        <taxon>Philodinidae</taxon>
        <taxon>Didymodactylos</taxon>
    </lineage>
</organism>
<dbReference type="EMBL" id="CAJOBC010005027">
    <property type="protein sequence ID" value="CAF3849055.1"/>
    <property type="molecule type" value="Genomic_DNA"/>
</dbReference>
<dbReference type="Proteomes" id="UP000663829">
    <property type="component" value="Unassembled WGS sequence"/>
</dbReference>
<dbReference type="Proteomes" id="UP000682733">
    <property type="component" value="Unassembled WGS sequence"/>
</dbReference>
<dbReference type="EMBL" id="CAJNOK010028494">
    <property type="protein sequence ID" value="CAF1435516.1"/>
    <property type="molecule type" value="Genomic_DNA"/>
</dbReference>
<dbReference type="Proteomes" id="UP000677228">
    <property type="component" value="Unassembled WGS sequence"/>
</dbReference>
<protein>
    <submittedName>
        <fullName evidence="1">Uncharacterized protein</fullName>
    </submittedName>
</protein>
<evidence type="ECO:0000313" key="3">
    <source>
        <dbReference type="EMBL" id="CAF3849055.1"/>
    </source>
</evidence>
<sequence length="123" mass="13333">MDNDFSMFYYAVFATFAILVTGSNGKLTRSSPNEPKPCCLPKQHSSQMSISTGMILPDGKPYSSHDEAILYFTVSSDGLCIPLSGHSYSQNPATVNSTTVTNFVPKIIDPDAFDIPEECKNAA</sequence>
<dbReference type="Proteomes" id="UP000681722">
    <property type="component" value="Unassembled WGS sequence"/>
</dbReference>
<accession>A0A814MZD3</accession>
<proteinExistence type="predicted"/>
<dbReference type="OrthoDB" id="9991677at2759"/>
<name>A0A814MZD3_9BILA</name>